<dbReference type="InterPro" id="IPR036167">
    <property type="entry name" value="tRNA_intron_Endo_cat-like_sf"/>
</dbReference>
<dbReference type="EMBL" id="JASNVW010000001">
    <property type="protein sequence ID" value="MDK6027813.1"/>
    <property type="molecule type" value="Genomic_DNA"/>
</dbReference>
<evidence type="ECO:0000313" key="2">
    <source>
        <dbReference type="Proteomes" id="UP001529235"/>
    </source>
</evidence>
<organism evidence="1 2">
    <name type="scientific">Ignisphaera cupida</name>
    <dbReference type="NCBI Taxonomy" id="3050454"/>
    <lineage>
        <taxon>Archaea</taxon>
        <taxon>Thermoproteota</taxon>
        <taxon>Thermoprotei</taxon>
        <taxon>Desulfurococcales</taxon>
        <taxon>Desulfurococcaceae</taxon>
        <taxon>Ignisphaera</taxon>
    </lineage>
</organism>
<dbReference type="Proteomes" id="UP001529235">
    <property type="component" value="Unassembled WGS sequence"/>
</dbReference>
<dbReference type="Gene3D" id="3.40.1350.10">
    <property type="match status" value="1"/>
</dbReference>
<sequence>MGSKKKTILKILADGRIVVEEPEAGKQIDPALAFYLIYNNVADVVNENNVKIGFDEFIKRIQSSVNTSIFLVLMDLLKRGKKVSMGVSKNELVLVDEKTRILVLDEDAVINVENLYNTVDRAIKQGYKLVIAVVDMYGDVTYYEVSKMSFPKIERSGEFI</sequence>
<dbReference type="AlphaFoldDB" id="A0ABD4Z5A9"/>
<protein>
    <submittedName>
        <fullName evidence="1">Uncharacterized protein</fullName>
    </submittedName>
</protein>
<name>A0ABD4Z5A9_9CREN</name>
<accession>A0ABD4Z5A9</accession>
<reference evidence="1 2" key="1">
    <citation type="submission" date="2023-05" db="EMBL/GenBank/DDBJ databases">
        <title>A new hyperthermophilic archaea 'Ignisphaera cupida' sp. nov. and description of the family 'Ignisphaeraceae' fam. nov.</title>
        <authorList>
            <person name="Podosokorskaya O.A."/>
            <person name="Elcheninov A.G."/>
            <person name="Klukina A."/>
            <person name="Merkel A.Y."/>
        </authorList>
    </citation>
    <scope>NUCLEOTIDE SEQUENCE [LARGE SCALE GENOMIC DNA]</scope>
    <source>
        <strain evidence="1 2">4213-co</strain>
    </source>
</reference>
<dbReference type="RefSeq" id="WP_285272795.1">
    <property type="nucleotide sequence ID" value="NZ_JASNVW010000001.1"/>
</dbReference>
<proteinExistence type="predicted"/>
<gene>
    <name evidence="1" type="ORF">QPL79_00310</name>
</gene>
<comment type="caution">
    <text evidence="1">The sequence shown here is derived from an EMBL/GenBank/DDBJ whole genome shotgun (WGS) entry which is preliminary data.</text>
</comment>
<keyword evidence="2" id="KW-1185">Reference proteome</keyword>
<evidence type="ECO:0000313" key="1">
    <source>
        <dbReference type="EMBL" id="MDK6027813.1"/>
    </source>
</evidence>
<dbReference type="SUPFAM" id="SSF53032">
    <property type="entry name" value="tRNA-intron endonuclease catalytic domain-like"/>
    <property type="match status" value="1"/>
</dbReference>
<dbReference type="InterPro" id="IPR011856">
    <property type="entry name" value="tRNA_endonuc-like_dom_sf"/>
</dbReference>